<comment type="subcellular location">
    <subcellularLocation>
        <location evidence="1">Cell membrane</location>
        <topology evidence="1">Multi-pass membrane protein</topology>
    </subcellularLocation>
</comment>
<reference evidence="7" key="1">
    <citation type="submission" date="2022-08" db="EMBL/GenBank/DDBJ databases">
        <title>Alicyclobacillus fastidiosus DSM 17978, complete genome.</title>
        <authorList>
            <person name="Wang Q."/>
            <person name="Cai R."/>
            <person name="Wang Z."/>
        </authorList>
    </citation>
    <scope>NUCLEOTIDE SEQUENCE</scope>
    <source>
        <strain evidence="7">DSM 17978</strain>
    </source>
</reference>
<accession>A0ABY6ZFR7</accession>
<dbReference type="InterPro" id="IPR017039">
    <property type="entry name" value="Virul_fac_BrkB"/>
</dbReference>
<dbReference type="RefSeq" id="WP_268005668.1">
    <property type="nucleotide sequence ID" value="NZ_BSUT01000001.1"/>
</dbReference>
<keyword evidence="4 6" id="KW-1133">Transmembrane helix</keyword>
<feature type="transmembrane region" description="Helical" evidence="6">
    <location>
        <begin position="20"/>
        <end position="42"/>
    </location>
</feature>
<evidence type="ECO:0000313" key="8">
    <source>
        <dbReference type="Proteomes" id="UP001164761"/>
    </source>
</evidence>
<sequence>MAKIFLKTLIQSIIRHNIGYLAAVISYFAFTSMIPVALLLIYGTSLFISGTKVEHFFDQLLQSYIPSMPNGEGVVSTTIHRLSTLRPVIGVIGFASLLWGSIGGFTSLQQTLDTICETRHRRSFIKQYVVGFGMLGLLMALIFGSLLVTTISPELVSALGHLQPTMWVPLAHASSRILFAVTLFATCYFAYRFLPSNPLPHTTLLIGAAVSTACIYISRELFVVYTHHLGNYELVYGALTYIMLFSFWIYIASIIFLFGMEMALAMYKVMQQRRETA</sequence>
<evidence type="ECO:0000313" key="7">
    <source>
        <dbReference type="EMBL" id="WAH41760.1"/>
    </source>
</evidence>
<evidence type="ECO:0000256" key="4">
    <source>
        <dbReference type="ARBA" id="ARBA00022989"/>
    </source>
</evidence>
<evidence type="ECO:0000256" key="2">
    <source>
        <dbReference type="ARBA" id="ARBA00022475"/>
    </source>
</evidence>
<evidence type="ECO:0000256" key="5">
    <source>
        <dbReference type="ARBA" id="ARBA00023136"/>
    </source>
</evidence>
<evidence type="ECO:0000256" key="1">
    <source>
        <dbReference type="ARBA" id="ARBA00004651"/>
    </source>
</evidence>
<protein>
    <submittedName>
        <fullName evidence="7">YihY/virulence factor BrkB family protein</fullName>
    </submittedName>
</protein>
<gene>
    <name evidence="7" type="ORF">NZD89_26740</name>
</gene>
<keyword evidence="5 6" id="KW-0472">Membrane</keyword>
<keyword evidence="2" id="KW-1003">Cell membrane</keyword>
<feature type="transmembrane region" description="Helical" evidence="6">
    <location>
        <begin position="128"/>
        <end position="151"/>
    </location>
</feature>
<dbReference type="NCBIfam" id="TIGR00765">
    <property type="entry name" value="yihY_not_rbn"/>
    <property type="match status" value="1"/>
</dbReference>
<dbReference type="PANTHER" id="PTHR30213:SF0">
    <property type="entry name" value="UPF0761 MEMBRANE PROTEIN YIHY"/>
    <property type="match status" value="1"/>
</dbReference>
<keyword evidence="3 6" id="KW-0812">Transmembrane</keyword>
<organism evidence="7 8">
    <name type="scientific">Alicyclobacillus fastidiosus</name>
    <dbReference type="NCBI Taxonomy" id="392011"/>
    <lineage>
        <taxon>Bacteria</taxon>
        <taxon>Bacillati</taxon>
        <taxon>Bacillota</taxon>
        <taxon>Bacilli</taxon>
        <taxon>Bacillales</taxon>
        <taxon>Alicyclobacillaceae</taxon>
        <taxon>Alicyclobacillus</taxon>
    </lineage>
</organism>
<dbReference type="PANTHER" id="PTHR30213">
    <property type="entry name" value="INNER MEMBRANE PROTEIN YHJD"/>
    <property type="match status" value="1"/>
</dbReference>
<feature type="transmembrane region" description="Helical" evidence="6">
    <location>
        <begin position="171"/>
        <end position="191"/>
    </location>
</feature>
<dbReference type="EMBL" id="CP104067">
    <property type="protein sequence ID" value="WAH41760.1"/>
    <property type="molecule type" value="Genomic_DNA"/>
</dbReference>
<name>A0ABY6ZFR7_9BACL</name>
<dbReference type="PIRSF" id="PIRSF035875">
    <property type="entry name" value="RNase_BN"/>
    <property type="match status" value="1"/>
</dbReference>
<feature type="transmembrane region" description="Helical" evidence="6">
    <location>
        <begin position="238"/>
        <end position="264"/>
    </location>
</feature>
<keyword evidence="8" id="KW-1185">Reference proteome</keyword>
<evidence type="ECO:0000256" key="6">
    <source>
        <dbReference type="SAM" id="Phobius"/>
    </source>
</evidence>
<evidence type="ECO:0000256" key="3">
    <source>
        <dbReference type="ARBA" id="ARBA00022692"/>
    </source>
</evidence>
<dbReference type="Proteomes" id="UP001164761">
    <property type="component" value="Chromosome"/>
</dbReference>
<feature type="transmembrane region" description="Helical" evidence="6">
    <location>
        <begin position="88"/>
        <end position="108"/>
    </location>
</feature>
<dbReference type="Pfam" id="PF03631">
    <property type="entry name" value="Virul_fac_BrkB"/>
    <property type="match status" value="1"/>
</dbReference>
<feature type="transmembrane region" description="Helical" evidence="6">
    <location>
        <begin position="198"/>
        <end position="218"/>
    </location>
</feature>
<proteinExistence type="predicted"/>